<dbReference type="SUPFAM" id="SSF88659">
    <property type="entry name" value="Sigma3 and sigma4 domains of RNA polymerase sigma factors"/>
    <property type="match status" value="1"/>
</dbReference>
<organism evidence="10">
    <name type="scientific">Myxococcus xanthus</name>
    <dbReference type="NCBI Taxonomy" id="34"/>
    <lineage>
        <taxon>Bacteria</taxon>
        <taxon>Pseudomonadati</taxon>
        <taxon>Myxococcota</taxon>
        <taxon>Myxococcia</taxon>
        <taxon>Myxococcales</taxon>
        <taxon>Cystobacterineae</taxon>
        <taxon>Myxococcaceae</taxon>
        <taxon>Myxococcus</taxon>
    </lineage>
</organism>
<dbReference type="Gene3D" id="1.10.601.10">
    <property type="entry name" value="RNA Polymerase Primary Sigma Factor"/>
    <property type="match status" value="1"/>
</dbReference>
<proteinExistence type="inferred from homology"/>
<evidence type="ECO:0000256" key="3">
    <source>
        <dbReference type="ARBA" id="ARBA00023082"/>
    </source>
</evidence>
<evidence type="ECO:0000259" key="9">
    <source>
        <dbReference type="PROSITE" id="PS00716"/>
    </source>
</evidence>
<dbReference type="Pfam" id="PF04542">
    <property type="entry name" value="Sigma70_r2"/>
    <property type="match status" value="1"/>
</dbReference>
<dbReference type="EMBL" id="AF023662">
    <property type="protein sequence ID" value="AAD01787.1"/>
    <property type="molecule type" value="Genomic_DNA"/>
</dbReference>
<dbReference type="PRINTS" id="PR00046">
    <property type="entry name" value="SIGMA70FCT"/>
</dbReference>
<dbReference type="PROSITE" id="PS00715">
    <property type="entry name" value="SIGMA70_1"/>
    <property type="match status" value="1"/>
</dbReference>
<evidence type="ECO:0000256" key="2">
    <source>
        <dbReference type="ARBA" id="ARBA00023015"/>
    </source>
</evidence>
<dbReference type="InterPro" id="IPR013324">
    <property type="entry name" value="RNA_pol_sigma_r3/r4-like"/>
</dbReference>
<dbReference type="SUPFAM" id="SSF88946">
    <property type="entry name" value="Sigma2 domain of RNA polymerase sigma factors"/>
    <property type="match status" value="1"/>
</dbReference>
<keyword evidence="2 6" id="KW-0805">Transcription regulation</keyword>
<gene>
    <name evidence="10" type="primary">sigD</name>
</gene>
<name>Q9ZIL2_MYXXA</name>
<dbReference type="InterPro" id="IPR000943">
    <property type="entry name" value="RNA_pol_sigma70"/>
</dbReference>
<evidence type="ECO:0000259" key="8">
    <source>
        <dbReference type="PROSITE" id="PS00715"/>
    </source>
</evidence>
<evidence type="ECO:0000256" key="5">
    <source>
        <dbReference type="ARBA" id="ARBA00023163"/>
    </source>
</evidence>
<dbReference type="PANTHER" id="PTHR30376">
    <property type="entry name" value="SIGMA FACTOR RPOH HEAT SHOCK RELATED"/>
    <property type="match status" value="1"/>
</dbReference>
<sequence>MANSTKYAAEGLSHYLRNLGGHQQLTREQEYELARRARKGDESARQTTASSNLAFVVAVAKKFANRGARLDDLIQEGNVGLMKAIEHFDPKKNVRFATYAVWWIRAYITRYLKDNRSQVRGGEAERGSMVDFSLDATIDEDGETTFLDRLEDNSPSPQQVFLAHEQDTEIQEALAKVRKRIGDLGWDILTERLTQDKPLTLEELGQRWGVSREPVRQVELKTKNFLERYLQAFNENEEHHLGERAAGRGVSGHPGPFPPGKARHRGGTDRVIPGRSRLLSFGGCLASDGLLPGKSAC</sequence>
<dbReference type="InterPro" id="IPR036388">
    <property type="entry name" value="WH-like_DNA-bd_sf"/>
</dbReference>
<evidence type="ECO:0000256" key="7">
    <source>
        <dbReference type="SAM" id="MobiDB-lite"/>
    </source>
</evidence>
<dbReference type="InterPro" id="IPR009042">
    <property type="entry name" value="RNA_pol_sigma70_r1_2"/>
</dbReference>
<dbReference type="InterPro" id="IPR013325">
    <property type="entry name" value="RNA_pol_sigma_r2"/>
</dbReference>
<evidence type="ECO:0000256" key="4">
    <source>
        <dbReference type="ARBA" id="ARBA00023125"/>
    </source>
</evidence>
<dbReference type="InterPro" id="IPR007627">
    <property type="entry name" value="RNA_pol_sigma70_r2"/>
</dbReference>
<dbReference type="AlphaFoldDB" id="Q9ZIL2"/>
<dbReference type="GO" id="GO:0016987">
    <property type="term" value="F:sigma factor activity"/>
    <property type="evidence" value="ECO:0007669"/>
    <property type="project" value="UniProtKB-KW"/>
</dbReference>
<dbReference type="PROSITE" id="PS00716">
    <property type="entry name" value="SIGMA70_2"/>
    <property type="match status" value="1"/>
</dbReference>
<reference evidence="10" key="1">
    <citation type="journal article" date="1998" name="Genes Cells">
        <title>A new sigma factor, SigD, essential for stationary phase is also required for multicellular differentiation in Myxococcus xanthus.</title>
        <authorList>
            <person name="Ueki T."/>
            <person name="Inouye S."/>
        </authorList>
    </citation>
    <scope>NUCLEOTIDE SEQUENCE</scope>
    <source>
        <strain evidence="10">DZF1</strain>
    </source>
</reference>
<dbReference type="PANTHER" id="PTHR30376:SF3">
    <property type="entry name" value="RNA POLYMERASE SIGMA FACTOR RPOH"/>
    <property type="match status" value="1"/>
</dbReference>
<dbReference type="Gene3D" id="1.10.10.10">
    <property type="entry name" value="Winged helix-like DNA-binding domain superfamily/Winged helix DNA-binding domain"/>
    <property type="match status" value="1"/>
</dbReference>
<dbReference type="Pfam" id="PF00140">
    <property type="entry name" value="Sigma70_r1_2"/>
    <property type="match status" value="1"/>
</dbReference>
<protein>
    <recommendedName>
        <fullName evidence="6">RNA polymerase sigma factor</fullName>
    </recommendedName>
</protein>
<evidence type="ECO:0000256" key="6">
    <source>
        <dbReference type="RuleBase" id="RU362124"/>
    </source>
</evidence>
<dbReference type="NCBIfam" id="TIGR02937">
    <property type="entry name" value="sigma70-ECF"/>
    <property type="match status" value="1"/>
</dbReference>
<evidence type="ECO:0000313" key="10">
    <source>
        <dbReference type="EMBL" id="AAD01787.1"/>
    </source>
</evidence>
<feature type="region of interest" description="Disordered" evidence="7">
    <location>
        <begin position="245"/>
        <end position="268"/>
    </location>
</feature>
<keyword evidence="3 6" id="KW-0731">Sigma factor</keyword>
<dbReference type="InterPro" id="IPR014284">
    <property type="entry name" value="RNA_pol_sigma-70_dom"/>
</dbReference>
<dbReference type="InterPro" id="IPR050813">
    <property type="entry name" value="Sigma-70_Factor"/>
</dbReference>
<dbReference type="GO" id="GO:0006352">
    <property type="term" value="P:DNA-templated transcription initiation"/>
    <property type="evidence" value="ECO:0007669"/>
    <property type="project" value="InterPro"/>
</dbReference>
<keyword evidence="5 6" id="KW-0804">Transcription</keyword>
<dbReference type="GO" id="GO:0003677">
    <property type="term" value="F:DNA binding"/>
    <property type="evidence" value="ECO:0007669"/>
    <property type="project" value="UniProtKB-KW"/>
</dbReference>
<evidence type="ECO:0000256" key="1">
    <source>
        <dbReference type="ARBA" id="ARBA00007788"/>
    </source>
</evidence>
<comment type="function">
    <text evidence="6">Sigma factors are initiation factors that promote the attachment of RNA polymerase to specific initiation sites and are then released.</text>
</comment>
<comment type="similarity">
    <text evidence="1 6">Belongs to the sigma-70 factor family.</text>
</comment>
<keyword evidence="4 6" id="KW-0238">DNA-binding</keyword>
<feature type="domain" description="RNA polymerase sigma-70" evidence="8">
    <location>
        <begin position="72"/>
        <end position="85"/>
    </location>
</feature>
<accession>Q9ZIL2</accession>
<feature type="domain" description="RNA polymerase sigma-70" evidence="9">
    <location>
        <begin position="200"/>
        <end position="226"/>
    </location>
</feature>